<name>A0A9N9EPI0_9GLOM</name>
<dbReference type="AlphaFoldDB" id="A0A9N9EPI0"/>
<dbReference type="SMART" id="SM00614">
    <property type="entry name" value="ZnF_BED"/>
    <property type="match status" value="1"/>
</dbReference>
<evidence type="ECO:0000313" key="2">
    <source>
        <dbReference type="EMBL" id="CAG8685659.1"/>
    </source>
</evidence>
<proteinExistence type="predicted"/>
<feature type="non-terminal residue" evidence="2">
    <location>
        <position position="99"/>
    </location>
</feature>
<accession>A0A9N9EPI0</accession>
<evidence type="ECO:0000313" key="3">
    <source>
        <dbReference type="Proteomes" id="UP000789831"/>
    </source>
</evidence>
<reference evidence="2" key="1">
    <citation type="submission" date="2021-06" db="EMBL/GenBank/DDBJ databases">
        <authorList>
            <person name="Kallberg Y."/>
            <person name="Tangrot J."/>
            <person name="Rosling A."/>
        </authorList>
    </citation>
    <scope>NUCLEOTIDE SEQUENCE</scope>
    <source>
        <strain evidence="2">MT106</strain>
    </source>
</reference>
<evidence type="ECO:0000256" key="1">
    <source>
        <dbReference type="SAM" id="MobiDB-lite"/>
    </source>
</evidence>
<organism evidence="2 3">
    <name type="scientific">Ambispora gerdemannii</name>
    <dbReference type="NCBI Taxonomy" id="144530"/>
    <lineage>
        <taxon>Eukaryota</taxon>
        <taxon>Fungi</taxon>
        <taxon>Fungi incertae sedis</taxon>
        <taxon>Mucoromycota</taxon>
        <taxon>Glomeromycotina</taxon>
        <taxon>Glomeromycetes</taxon>
        <taxon>Archaeosporales</taxon>
        <taxon>Ambisporaceae</taxon>
        <taxon>Ambispora</taxon>
    </lineage>
</organism>
<feature type="region of interest" description="Disordered" evidence="1">
    <location>
        <begin position="1"/>
        <end position="23"/>
    </location>
</feature>
<sequence length="99" mass="11759">MSENSNDDDENLNDENSIATSSINTQVVKRQHIELPKQKREQTSWVWTYFEKRNKMLYCKYKDNNEVRCSAKYKLNCSTSTLSYHLRHVHNLVSGLFKK</sequence>
<dbReference type="Proteomes" id="UP000789831">
    <property type="component" value="Unassembled WGS sequence"/>
</dbReference>
<gene>
    <name evidence="2" type="ORF">AGERDE_LOCUS12866</name>
</gene>
<keyword evidence="3" id="KW-1185">Reference proteome</keyword>
<feature type="compositionally biased region" description="Acidic residues" evidence="1">
    <location>
        <begin position="1"/>
        <end position="13"/>
    </location>
</feature>
<comment type="caution">
    <text evidence="2">The sequence shown here is derived from an EMBL/GenBank/DDBJ whole genome shotgun (WGS) entry which is preliminary data.</text>
</comment>
<dbReference type="EMBL" id="CAJVPL010011965">
    <property type="protein sequence ID" value="CAG8685659.1"/>
    <property type="molecule type" value="Genomic_DNA"/>
</dbReference>
<protein>
    <submittedName>
        <fullName evidence="2">8727_t:CDS:1</fullName>
    </submittedName>
</protein>